<accession>A0A8H6C574</accession>
<comment type="caution">
    <text evidence="3">The sequence shown here is derived from an EMBL/GenBank/DDBJ whole genome shotgun (WGS) entry which is preliminary data.</text>
</comment>
<dbReference type="SUPFAM" id="SSF57701">
    <property type="entry name" value="Zn2/Cys6 DNA-binding domain"/>
    <property type="match status" value="1"/>
</dbReference>
<evidence type="ECO:0000313" key="3">
    <source>
        <dbReference type="EMBL" id="KAF6217450.1"/>
    </source>
</evidence>
<organism evidence="3 4">
    <name type="scientific">Letharia lupina</name>
    <dbReference type="NCBI Taxonomy" id="560253"/>
    <lineage>
        <taxon>Eukaryota</taxon>
        <taxon>Fungi</taxon>
        <taxon>Dikarya</taxon>
        <taxon>Ascomycota</taxon>
        <taxon>Pezizomycotina</taxon>
        <taxon>Lecanoromycetes</taxon>
        <taxon>OSLEUM clade</taxon>
        <taxon>Lecanoromycetidae</taxon>
        <taxon>Lecanorales</taxon>
        <taxon>Lecanorineae</taxon>
        <taxon>Parmeliaceae</taxon>
        <taxon>Letharia</taxon>
    </lineage>
</organism>
<dbReference type="GO" id="GO:0008270">
    <property type="term" value="F:zinc ion binding"/>
    <property type="evidence" value="ECO:0007669"/>
    <property type="project" value="InterPro"/>
</dbReference>
<dbReference type="CDD" id="cd00067">
    <property type="entry name" value="GAL4"/>
    <property type="match status" value="1"/>
</dbReference>
<reference evidence="3 4" key="1">
    <citation type="journal article" date="2020" name="Genomics">
        <title>Complete, high-quality genomes from long-read metagenomic sequencing of two wolf lichen thalli reveals enigmatic genome architecture.</title>
        <authorList>
            <person name="McKenzie S.K."/>
            <person name="Walston R.F."/>
            <person name="Allen J.L."/>
        </authorList>
    </citation>
    <scope>NUCLEOTIDE SEQUENCE [LARGE SCALE GENOMIC DNA]</scope>
    <source>
        <strain evidence="3">WasteWater1</strain>
    </source>
</reference>
<dbReference type="InterPro" id="IPR036864">
    <property type="entry name" value="Zn2-C6_fun-type_DNA-bd_sf"/>
</dbReference>
<dbReference type="EMBL" id="JACCJB010000027">
    <property type="protein sequence ID" value="KAF6217450.1"/>
    <property type="molecule type" value="Genomic_DNA"/>
</dbReference>
<dbReference type="PROSITE" id="PS00463">
    <property type="entry name" value="ZN2_CY6_FUNGAL_1"/>
    <property type="match status" value="1"/>
</dbReference>
<dbReference type="PROSITE" id="PS50048">
    <property type="entry name" value="ZN2_CY6_FUNGAL_2"/>
    <property type="match status" value="1"/>
</dbReference>
<feature type="domain" description="Zn(2)-C6 fungal-type" evidence="2">
    <location>
        <begin position="10"/>
        <end position="39"/>
    </location>
</feature>
<dbReference type="AlphaFoldDB" id="A0A8H6C574"/>
<protein>
    <recommendedName>
        <fullName evidence="2">Zn(2)-C6 fungal-type domain-containing protein</fullName>
    </recommendedName>
</protein>
<evidence type="ECO:0000256" key="1">
    <source>
        <dbReference type="ARBA" id="ARBA00023242"/>
    </source>
</evidence>
<sequence>MPNVGKPSRGCQPCKDRKVKCDQGLPECRRCRRNSRLCSGYPTATDLIFRNTLSVDVDEHRRQQPLPTTISSRRTSSIGAPMPADWHAQSVCMFFHDYVIKPSDDKVCFGFLHGLPDLLSKEHGTSAFEEAVSAVALISFAHRSSLEYLVPQARRRYGRALSLIAEALRKQENLKEDPVLATILCLGYYELVSGEKLASPCALWSSHVDVLESLLRMRRPEQVESSSSTYLSFNAHNTLTIRNLTRKIRPSKEAEFMGRDPRRDPYSRQFGGLACETCHLLADADDLLRQAAIDYVQVTALHEIIDAIIILDMKLTTWSGQASGYYLFAKMEAPLSAPPKTAFDLQAPPSIHLYTSPTMAAMWNQYRCMRILLLECLQKCSSRQREYTAWEPTPLKIDNPCAVDQISQGIEDLIDDICASVSYLLGEVDQEGNLRQPQQKKAIGGFLLLWPLRLIVCKGLGTLLQRNWMMKRLGYIRNVLGIYEATSLS</sequence>
<keyword evidence="1" id="KW-0539">Nucleus</keyword>
<dbReference type="SMART" id="SM00066">
    <property type="entry name" value="GAL4"/>
    <property type="match status" value="1"/>
</dbReference>
<evidence type="ECO:0000259" key="2">
    <source>
        <dbReference type="PROSITE" id="PS50048"/>
    </source>
</evidence>
<dbReference type="RefSeq" id="XP_037146885.1">
    <property type="nucleotide sequence ID" value="XM_037297684.1"/>
</dbReference>
<dbReference type="Pfam" id="PF00172">
    <property type="entry name" value="Zn_clus"/>
    <property type="match status" value="1"/>
</dbReference>
<proteinExistence type="predicted"/>
<dbReference type="GeneID" id="59335188"/>
<dbReference type="InterPro" id="IPR053175">
    <property type="entry name" value="DHMBA_Reg_Transcription_Factor"/>
</dbReference>
<dbReference type="GO" id="GO:0000981">
    <property type="term" value="F:DNA-binding transcription factor activity, RNA polymerase II-specific"/>
    <property type="evidence" value="ECO:0007669"/>
    <property type="project" value="InterPro"/>
</dbReference>
<keyword evidence="4" id="KW-1185">Reference proteome</keyword>
<evidence type="ECO:0000313" key="4">
    <source>
        <dbReference type="Proteomes" id="UP000593566"/>
    </source>
</evidence>
<gene>
    <name evidence="3" type="ORF">HO133_006788</name>
</gene>
<dbReference type="InterPro" id="IPR001138">
    <property type="entry name" value="Zn2Cys6_DnaBD"/>
</dbReference>
<dbReference type="Proteomes" id="UP000593566">
    <property type="component" value="Unassembled WGS sequence"/>
</dbReference>
<dbReference type="Pfam" id="PF11951">
    <property type="entry name" value="Fungal_trans_2"/>
    <property type="match status" value="1"/>
</dbReference>
<dbReference type="Gene3D" id="4.10.240.10">
    <property type="entry name" value="Zn(2)-C6 fungal-type DNA-binding domain"/>
    <property type="match status" value="1"/>
</dbReference>
<dbReference type="PANTHER" id="PTHR38791">
    <property type="entry name" value="ZN(II)2CYS6 TRANSCRIPTION FACTOR (EUROFUNG)-RELATED-RELATED"/>
    <property type="match status" value="1"/>
</dbReference>
<name>A0A8H6C574_9LECA</name>
<dbReference type="InterPro" id="IPR021858">
    <property type="entry name" value="Fun_TF"/>
</dbReference>